<dbReference type="OMA" id="DYCFHVG"/>
<keyword evidence="2 5" id="KW-0963">Cytoplasm</keyword>
<dbReference type="GO" id="GO:0005816">
    <property type="term" value="C:spindle pole body"/>
    <property type="evidence" value="ECO:0007669"/>
    <property type="project" value="UniProtKB-ARBA"/>
</dbReference>
<dbReference type="Pfam" id="PF17681">
    <property type="entry name" value="GCP_N_terminal"/>
    <property type="match status" value="1"/>
</dbReference>
<evidence type="ECO:0000256" key="5">
    <source>
        <dbReference type="RuleBase" id="RU363050"/>
    </source>
</evidence>
<reference evidence="10" key="1">
    <citation type="journal article" date="2012" name="PLoS Genet.">
        <title>The genomes of the fungal plant pathogens Cladosporium fulvum and Dothistroma septosporum reveal adaptation to different hosts and lifestyles but also signatures of common ancestry.</title>
        <authorList>
            <person name="de Wit P.J.G.M."/>
            <person name="van der Burgt A."/>
            <person name="Oekmen B."/>
            <person name="Stergiopoulos I."/>
            <person name="Abd-Elsalam K.A."/>
            <person name="Aerts A.L."/>
            <person name="Bahkali A.H."/>
            <person name="Beenen H.G."/>
            <person name="Chettri P."/>
            <person name="Cox M.P."/>
            <person name="Datema E."/>
            <person name="de Vries R.P."/>
            <person name="Dhillon B."/>
            <person name="Ganley A.R."/>
            <person name="Griffiths S.A."/>
            <person name="Guo Y."/>
            <person name="Hamelin R.C."/>
            <person name="Henrissat B."/>
            <person name="Kabir M.S."/>
            <person name="Jashni M.K."/>
            <person name="Kema G."/>
            <person name="Klaubauf S."/>
            <person name="Lapidus A."/>
            <person name="Levasseur A."/>
            <person name="Lindquist E."/>
            <person name="Mehrabi R."/>
            <person name="Ohm R.A."/>
            <person name="Owen T.J."/>
            <person name="Salamov A."/>
            <person name="Schwelm A."/>
            <person name="Schijlen E."/>
            <person name="Sun H."/>
            <person name="van den Burg H.A."/>
            <person name="van Ham R.C.H.J."/>
            <person name="Zhang S."/>
            <person name="Goodwin S.B."/>
            <person name="Grigoriev I.V."/>
            <person name="Collemare J."/>
            <person name="Bradshaw R.E."/>
        </authorList>
    </citation>
    <scope>NUCLEOTIDE SEQUENCE [LARGE SCALE GENOMIC DNA]</scope>
    <source>
        <strain evidence="10">NZE10 / CBS 128990</strain>
    </source>
</reference>
<dbReference type="GO" id="GO:0000930">
    <property type="term" value="C:gamma-tubulin complex"/>
    <property type="evidence" value="ECO:0007669"/>
    <property type="project" value="TreeGrafter"/>
</dbReference>
<keyword evidence="3 5" id="KW-0493">Microtubule</keyword>
<dbReference type="GO" id="GO:0031122">
    <property type="term" value="P:cytoplasmic microtubule organization"/>
    <property type="evidence" value="ECO:0007669"/>
    <property type="project" value="TreeGrafter"/>
</dbReference>
<evidence type="ECO:0000313" key="9">
    <source>
        <dbReference type="EMBL" id="EME47314.1"/>
    </source>
</evidence>
<dbReference type="Pfam" id="PF04130">
    <property type="entry name" value="GCP_C_terminal"/>
    <property type="match status" value="1"/>
</dbReference>
<comment type="similarity">
    <text evidence="1 5">Belongs to the TUBGCP family.</text>
</comment>
<evidence type="ECO:0000313" key="10">
    <source>
        <dbReference type="Proteomes" id="UP000016933"/>
    </source>
</evidence>
<name>N1PYJ8_DOTSN</name>
<feature type="domain" description="Gamma tubulin complex component C-terminal" evidence="7">
    <location>
        <begin position="390"/>
        <end position="668"/>
    </location>
</feature>
<feature type="region of interest" description="Disordered" evidence="6">
    <location>
        <begin position="231"/>
        <end position="251"/>
    </location>
</feature>
<feature type="domain" description="Gamma tubulin complex component protein N-terminal" evidence="8">
    <location>
        <begin position="8"/>
        <end position="175"/>
    </location>
</feature>
<dbReference type="GO" id="GO:0051011">
    <property type="term" value="F:microtubule minus-end binding"/>
    <property type="evidence" value="ECO:0007669"/>
    <property type="project" value="TreeGrafter"/>
</dbReference>
<gene>
    <name evidence="9" type="ORF">DOTSEDRAFT_145844</name>
</gene>
<evidence type="ECO:0000256" key="2">
    <source>
        <dbReference type="ARBA" id="ARBA00022490"/>
    </source>
</evidence>
<dbReference type="HOGENOM" id="CLU_006331_0_0_1"/>
<dbReference type="GO" id="GO:0005874">
    <property type="term" value="C:microtubule"/>
    <property type="evidence" value="ECO:0007669"/>
    <property type="project" value="UniProtKB-KW"/>
</dbReference>
<dbReference type="Gene3D" id="1.20.120.1900">
    <property type="entry name" value="Gamma-tubulin complex, C-terminal domain"/>
    <property type="match status" value="1"/>
</dbReference>
<comment type="subcellular location">
    <subcellularLocation>
        <location evidence="5">Cytoplasm</location>
        <location evidence="5">Cytoskeleton</location>
        <location evidence="5">Microtubule organizing center</location>
    </subcellularLocation>
</comment>
<dbReference type="GO" id="GO:0007020">
    <property type="term" value="P:microtubule nucleation"/>
    <property type="evidence" value="ECO:0007669"/>
    <property type="project" value="InterPro"/>
</dbReference>
<dbReference type="AlphaFoldDB" id="N1PYJ8"/>
<proteinExistence type="inferred from homology"/>
<dbReference type="OrthoDB" id="775571at2759"/>
<dbReference type="STRING" id="675120.N1PYJ8"/>
<sequence length="668" mass="73605">MLRAYCNLVLGRGSSLFRWSDKQQRYSQTVDDIALSGVSVSCSASLTESFIVTGSTLKKLRIFAEQSASTRSSYAALLALKSCIASALNAVEECTTRSVSAVHTTLQLQCVVAPFRRLLSSLDTLMIASGECTTDESLISVVSDHVHDAAQTEYDLCPVFRSLLARVSAPWLERVAQDVGLASSDGMLRSSSRPRTGEASFVASADQELIQQTAASASLLRDLVPDHILLQDDSHGRPAPHASLSPDRNGSILLPGRAAYHEHELRAQIFSNGPVSRDLVSTTHLATGEGSRNQTRVSQQGVAHDYLEDMSAIMSGAPVTSASTYTDTDELHDGVVALGLVQSQETSLDYERLVADTGISPFGQIRPSVQRQHRMVNGILLRQLLKQHNLRQHLQLQRAFHLFGNAEFVDRLSTALFSSDVQSAERRRGTIPTGQLMGLRLGKTHEERWPPASSELRLTLTGILNETYRGLTPGNVLPLSKTATLPGGLSFSIRELPEHEIDRVLDPNSIYALDFLRLQYTAEVPVNAIITLEILSKYDDIFRFLVKMLRLVHITANLTRQLKDNALSGPVRRFASHANHVVSILMSHVTAMGIDEPWATLMQHVRDLERTLSRADNGDPIGADVTCSMESLRQAHDTCLECIRTRLFLRRRQEKVHLAILTVLTVIL</sequence>
<dbReference type="GO" id="GO:0051321">
    <property type="term" value="P:meiotic cell cycle"/>
    <property type="evidence" value="ECO:0007669"/>
    <property type="project" value="TreeGrafter"/>
</dbReference>
<dbReference type="InterPro" id="IPR040457">
    <property type="entry name" value="GCP_C"/>
</dbReference>
<feature type="non-terminal residue" evidence="9">
    <location>
        <position position="668"/>
    </location>
</feature>
<dbReference type="InterPro" id="IPR007259">
    <property type="entry name" value="GCP"/>
</dbReference>
<dbReference type="Proteomes" id="UP000016933">
    <property type="component" value="Unassembled WGS sequence"/>
</dbReference>
<protein>
    <recommendedName>
        <fullName evidence="5">Spindle pole body component</fullName>
    </recommendedName>
</protein>
<keyword evidence="4 5" id="KW-0206">Cytoskeleton</keyword>
<dbReference type="InterPro" id="IPR042241">
    <property type="entry name" value="GCP_C_sf"/>
</dbReference>
<dbReference type="GO" id="GO:0000278">
    <property type="term" value="P:mitotic cell cycle"/>
    <property type="evidence" value="ECO:0007669"/>
    <property type="project" value="TreeGrafter"/>
</dbReference>
<evidence type="ECO:0000259" key="8">
    <source>
        <dbReference type="Pfam" id="PF17681"/>
    </source>
</evidence>
<evidence type="ECO:0000256" key="6">
    <source>
        <dbReference type="SAM" id="MobiDB-lite"/>
    </source>
</evidence>
<accession>N1PYJ8</accession>
<dbReference type="EMBL" id="KB446536">
    <property type="protein sequence ID" value="EME47314.1"/>
    <property type="molecule type" value="Genomic_DNA"/>
</dbReference>
<evidence type="ECO:0000259" key="7">
    <source>
        <dbReference type="Pfam" id="PF04130"/>
    </source>
</evidence>
<dbReference type="GO" id="GO:0051225">
    <property type="term" value="P:spindle assembly"/>
    <property type="evidence" value="ECO:0007669"/>
    <property type="project" value="TreeGrafter"/>
</dbReference>
<dbReference type="PANTHER" id="PTHR19302:SF70">
    <property type="entry name" value="GAMMA-TUBULIN COMPLEX COMPONENT 6"/>
    <property type="match status" value="1"/>
</dbReference>
<evidence type="ECO:0000256" key="1">
    <source>
        <dbReference type="ARBA" id="ARBA00010337"/>
    </source>
</evidence>
<evidence type="ECO:0000256" key="3">
    <source>
        <dbReference type="ARBA" id="ARBA00022701"/>
    </source>
</evidence>
<keyword evidence="10" id="KW-1185">Reference proteome</keyword>
<dbReference type="GO" id="GO:0000922">
    <property type="term" value="C:spindle pole"/>
    <property type="evidence" value="ECO:0007669"/>
    <property type="project" value="InterPro"/>
</dbReference>
<dbReference type="GO" id="GO:0043015">
    <property type="term" value="F:gamma-tubulin binding"/>
    <property type="evidence" value="ECO:0007669"/>
    <property type="project" value="InterPro"/>
</dbReference>
<reference evidence="9 10" key="2">
    <citation type="journal article" date="2012" name="PLoS Pathog.">
        <title>Diverse lifestyles and strategies of plant pathogenesis encoded in the genomes of eighteen Dothideomycetes fungi.</title>
        <authorList>
            <person name="Ohm R.A."/>
            <person name="Feau N."/>
            <person name="Henrissat B."/>
            <person name="Schoch C.L."/>
            <person name="Horwitz B.A."/>
            <person name="Barry K.W."/>
            <person name="Condon B.J."/>
            <person name="Copeland A.C."/>
            <person name="Dhillon B."/>
            <person name="Glaser F."/>
            <person name="Hesse C.N."/>
            <person name="Kosti I."/>
            <person name="LaButti K."/>
            <person name="Lindquist E.A."/>
            <person name="Lucas S."/>
            <person name="Salamov A.A."/>
            <person name="Bradshaw R.E."/>
            <person name="Ciuffetti L."/>
            <person name="Hamelin R.C."/>
            <person name="Kema G.H.J."/>
            <person name="Lawrence C."/>
            <person name="Scott J.A."/>
            <person name="Spatafora J.W."/>
            <person name="Turgeon B.G."/>
            <person name="de Wit P.J.G.M."/>
            <person name="Zhong S."/>
            <person name="Goodwin S.B."/>
            <person name="Grigoriev I.V."/>
        </authorList>
    </citation>
    <scope>NUCLEOTIDE SEQUENCE [LARGE SCALE GENOMIC DNA]</scope>
    <source>
        <strain evidence="10">NZE10 / CBS 128990</strain>
    </source>
</reference>
<dbReference type="InterPro" id="IPR041470">
    <property type="entry name" value="GCP_N"/>
</dbReference>
<dbReference type="PANTHER" id="PTHR19302">
    <property type="entry name" value="GAMMA TUBULIN COMPLEX PROTEIN"/>
    <property type="match status" value="1"/>
</dbReference>
<dbReference type="eggNOG" id="ENOG502S0VZ">
    <property type="taxonomic scope" value="Eukaryota"/>
</dbReference>
<evidence type="ECO:0000256" key="4">
    <source>
        <dbReference type="ARBA" id="ARBA00023212"/>
    </source>
</evidence>
<organism evidence="9 10">
    <name type="scientific">Dothistroma septosporum (strain NZE10 / CBS 128990)</name>
    <name type="common">Red band needle blight fungus</name>
    <name type="synonym">Mycosphaerella pini</name>
    <dbReference type="NCBI Taxonomy" id="675120"/>
    <lineage>
        <taxon>Eukaryota</taxon>
        <taxon>Fungi</taxon>
        <taxon>Dikarya</taxon>
        <taxon>Ascomycota</taxon>
        <taxon>Pezizomycotina</taxon>
        <taxon>Dothideomycetes</taxon>
        <taxon>Dothideomycetidae</taxon>
        <taxon>Mycosphaerellales</taxon>
        <taxon>Mycosphaerellaceae</taxon>
        <taxon>Dothistroma</taxon>
    </lineage>
</organism>